<accession>A0A4R8DJT1</accession>
<evidence type="ECO:0000313" key="1">
    <source>
        <dbReference type="EMBL" id="TDW97574.1"/>
    </source>
</evidence>
<dbReference type="Gene3D" id="3.30.420.250">
    <property type="match status" value="1"/>
</dbReference>
<proteinExistence type="predicted"/>
<dbReference type="InterPro" id="IPR024213">
    <property type="entry name" value="DUF3822"/>
</dbReference>
<sequence>MLQIGEQELYISLLHKKEQLVVGHLAVHHYGDWQETSWTNAWKMLEEKYPWLMKTWNKVFIFYQHGDATLIPATWFQTWYKEKIMETLFGLQHEALVFSDLIPEASIYNLYQIPRWLHGRVLRHFKTGECWHQRTPELRELFQRKVEECIRVVFYPNRFVITVFQGGELKLGQTYSYTSPEDVTYQLLQLVRTFDMDTQAIPVQLQGMIDKSSGVYREVEKYFLEVSCDAGAADWHLSPYFKEYPSHYFTSVLTAAACV</sequence>
<evidence type="ECO:0000313" key="2">
    <source>
        <dbReference type="Proteomes" id="UP000294498"/>
    </source>
</evidence>
<dbReference type="EMBL" id="SODV01000002">
    <property type="protein sequence ID" value="TDW97574.1"/>
    <property type="molecule type" value="Genomic_DNA"/>
</dbReference>
<reference evidence="1 2" key="1">
    <citation type="submission" date="2019-03" db="EMBL/GenBank/DDBJ databases">
        <title>Genomic Encyclopedia of Type Strains, Phase IV (KMG-IV): sequencing the most valuable type-strain genomes for metagenomic binning, comparative biology and taxonomic classification.</title>
        <authorList>
            <person name="Goeker M."/>
        </authorList>
    </citation>
    <scope>NUCLEOTIDE SEQUENCE [LARGE SCALE GENOMIC DNA]</scope>
    <source>
        <strain evidence="1 2">DSM 100059</strain>
    </source>
</reference>
<gene>
    <name evidence="1" type="ORF">EDB95_5424</name>
</gene>
<protein>
    <submittedName>
        <fullName evidence="1">Uncharacterized protein DUF3822</fullName>
    </submittedName>
</protein>
<dbReference type="AlphaFoldDB" id="A0A4R8DJT1"/>
<keyword evidence="2" id="KW-1185">Reference proteome</keyword>
<dbReference type="Proteomes" id="UP000294498">
    <property type="component" value="Unassembled WGS sequence"/>
</dbReference>
<dbReference type="Pfam" id="PF12864">
    <property type="entry name" value="DUF3822"/>
    <property type="match status" value="1"/>
</dbReference>
<dbReference type="CDD" id="cd24013">
    <property type="entry name" value="ASKHA_ATPase_BT3980-like"/>
    <property type="match status" value="1"/>
</dbReference>
<comment type="caution">
    <text evidence="1">The sequence shown here is derived from an EMBL/GenBank/DDBJ whole genome shotgun (WGS) entry which is preliminary data.</text>
</comment>
<organism evidence="1 2">
    <name type="scientific">Dinghuibacter silviterrae</name>
    <dbReference type="NCBI Taxonomy" id="1539049"/>
    <lineage>
        <taxon>Bacteria</taxon>
        <taxon>Pseudomonadati</taxon>
        <taxon>Bacteroidota</taxon>
        <taxon>Chitinophagia</taxon>
        <taxon>Chitinophagales</taxon>
        <taxon>Chitinophagaceae</taxon>
        <taxon>Dinghuibacter</taxon>
    </lineage>
</organism>
<dbReference type="Gene3D" id="3.30.420.260">
    <property type="match status" value="1"/>
</dbReference>
<name>A0A4R8DJT1_9BACT</name>